<evidence type="ECO:0000313" key="3">
    <source>
        <dbReference type="Proteomes" id="UP001190700"/>
    </source>
</evidence>
<protein>
    <submittedName>
        <fullName evidence="2">Uncharacterized protein</fullName>
    </submittedName>
</protein>
<evidence type="ECO:0000313" key="2">
    <source>
        <dbReference type="EMBL" id="KAK3283625.1"/>
    </source>
</evidence>
<accession>A0AAE0LG92</accession>
<dbReference type="AlphaFoldDB" id="A0AAE0LG92"/>
<comment type="caution">
    <text evidence="2">The sequence shown here is derived from an EMBL/GenBank/DDBJ whole genome shotgun (WGS) entry which is preliminary data.</text>
</comment>
<gene>
    <name evidence="2" type="ORF">CYMTET_8711</name>
</gene>
<dbReference type="Proteomes" id="UP001190700">
    <property type="component" value="Unassembled WGS sequence"/>
</dbReference>
<feature type="region of interest" description="Disordered" evidence="1">
    <location>
        <begin position="567"/>
        <end position="600"/>
    </location>
</feature>
<dbReference type="EMBL" id="LGRX02002705">
    <property type="protein sequence ID" value="KAK3283625.1"/>
    <property type="molecule type" value="Genomic_DNA"/>
</dbReference>
<proteinExistence type="predicted"/>
<keyword evidence="3" id="KW-1185">Reference proteome</keyword>
<feature type="compositionally biased region" description="Acidic residues" evidence="1">
    <location>
        <begin position="567"/>
        <end position="578"/>
    </location>
</feature>
<sequence>MGRRLFEENNANVAAIYAKGRHRQWAKAVRELSLGGKDQYFEAAKDSEKLSKIVVVLKNEFSSAGPNLSSFEFDDLTKEVIPKVNELLYDTLAYIVKSDSAAEHFLLGTDSVSDRDGRRALLDLVKECVPPGVRQTLPEEHSQLRYPARVDPRPLLAREQRLARDNRSEDWTPTEMPRKYKLFERLDPEFYAAVRVRYPMPADLRPVPLSTLTNLVTHIFVAWEQQQVELGVATGPSVAGAAYSGVDERVIEVLGQLTTRLEKIEAAIKFQKAGGAASSLPRNRRGNIACPLMARVQTRPCTRTLALCHIFQVAADDGSEAFAAAMAEYGAPAVLAGGESDGIDVSAYGFAVSDSGSGVMSELESLTGQVRAMEEKVGMHLSHISLLDNDDVREHPAPVVRPLRLITTAYRPRNFPGGVELVPVQHYVPFMTIDQGILLTVAGRPGAVAHHSGPNAGRWDVWVRAVTFIMKIAKFIQIYAIFALSPYLKLKFRACGGQFWRLAVLTESGPVDLPVAGRKGKREAIHPAIDPLISTVACSFEPAAESFVEPAEAFGSISIDEFLAGSETDELDQSESEESFVGTLYGEPANRPRQVMGPTK</sequence>
<reference evidence="2 3" key="1">
    <citation type="journal article" date="2015" name="Genome Biol. Evol.">
        <title>Comparative Genomics of a Bacterivorous Green Alga Reveals Evolutionary Causalities and Consequences of Phago-Mixotrophic Mode of Nutrition.</title>
        <authorList>
            <person name="Burns J.A."/>
            <person name="Paasch A."/>
            <person name="Narechania A."/>
            <person name="Kim E."/>
        </authorList>
    </citation>
    <scope>NUCLEOTIDE SEQUENCE [LARGE SCALE GENOMIC DNA]</scope>
    <source>
        <strain evidence="2 3">PLY_AMNH</strain>
    </source>
</reference>
<evidence type="ECO:0000256" key="1">
    <source>
        <dbReference type="SAM" id="MobiDB-lite"/>
    </source>
</evidence>
<organism evidence="2 3">
    <name type="scientific">Cymbomonas tetramitiformis</name>
    <dbReference type="NCBI Taxonomy" id="36881"/>
    <lineage>
        <taxon>Eukaryota</taxon>
        <taxon>Viridiplantae</taxon>
        <taxon>Chlorophyta</taxon>
        <taxon>Pyramimonadophyceae</taxon>
        <taxon>Pyramimonadales</taxon>
        <taxon>Pyramimonadaceae</taxon>
        <taxon>Cymbomonas</taxon>
    </lineage>
</organism>
<name>A0AAE0LG92_9CHLO</name>